<evidence type="ECO:0000313" key="3">
    <source>
        <dbReference type="Proteomes" id="UP001056426"/>
    </source>
</evidence>
<protein>
    <submittedName>
        <fullName evidence="2">Uncharacterized protein</fullName>
    </submittedName>
</protein>
<dbReference type="EMBL" id="CP098400">
    <property type="protein sequence ID" value="URW80146.1"/>
    <property type="molecule type" value="Genomic_DNA"/>
</dbReference>
<keyword evidence="3" id="KW-1185">Reference proteome</keyword>
<evidence type="ECO:0000313" key="2">
    <source>
        <dbReference type="EMBL" id="URW80146.1"/>
    </source>
</evidence>
<gene>
    <name evidence="2" type="ORF">M9189_02065</name>
</gene>
<feature type="transmembrane region" description="Helical" evidence="1">
    <location>
        <begin position="6"/>
        <end position="27"/>
    </location>
</feature>
<organism evidence="2 3">
    <name type="scientific">Xiashengella succiniciproducens</name>
    <dbReference type="NCBI Taxonomy" id="2949635"/>
    <lineage>
        <taxon>Bacteria</taxon>
        <taxon>Pseudomonadati</taxon>
        <taxon>Bacteroidota</taxon>
        <taxon>Bacteroidia</taxon>
        <taxon>Marinilabiliales</taxon>
        <taxon>Marinilabiliaceae</taxon>
        <taxon>Xiashengella</taxon>
    </lineage>
</organism>
<sequence>MKVVNIFHYLKVGVAFLLAFVGVKLLFHGKLAAIGFTSAHSLYVILGTIVLCIVASIIFPEKKEVIEATKK</sequence>
<evidence type="ECO:0000256" key="1">
    <source>
        <dbReference type="SAM" id="Phobius"/>
    </source>
</evidence>
<accession>A0A9J6ZQJ9</accession>
<dbReference type="Proteomes" id="UP001056426">
    <property type="component" value="Chromosome"/>
</dbReference>
<feature type="transmembrane region" description="Helical" evidence="1">
    <location>
        <begin position="39"/>
        <end position="59"/>
    </location>
</feature>
<dbReference type="AlphaFoldDB" id="A0A9J6ZQJ9"/>
<name>A0A9J6ZQJ9_9BACT</name>
<keyword evidence="1" id="KW-0472">Membrane</keyword>
<keyword evidence="1" id="KW-1133">Transmembrane helix</keyword>
<reference evidence="2" key="2">
    <citation type="submission" date="2022-06" db="EMBL/GenBank/DDBJ databases">
        <title>Xiashengella guii gen. nov. sp. nov., a bacterium isolated form anaerobic digestion tank.</title>
        <authorList>
            <person name="Huang H."/>
        </authorList>
    </citation>
    <scope>NUCLEOTIDE SEQUENCE</scope>
    <source>
        <strain evidence="2">Ai-910</strain>
    </source>
</reference>
<dbReference type="KEGG" id="alkq:M9189_02065"/>
<dbReference type="RefSeq" id="WP_250724265.1">
    <property type="nucleotide sequence ID" value="NZ_CP098400.1"/>
</dbReference>
<reference evidence="2" key="1">
    <citation type="submission" date="2022-05" db="EMBL/GenBank/DDBJ databases">
        <authorList>
            <person name="Sun X."/>
        </authorList>
    </citation>
    <scope>NUCLEOTIDE SEQUENCE</scope>
    <source>
        <strain evidence="2">Ai-910</strain>
    </source>
</reference>
<proteinExistence type="predicted"/>
<keyword evidence="1" id="KW-0812">Transmembrane</keyword>